<gene>
    <name evidence="5" type="ORF">KP79_PYT04707</name>
</gene>
<dbReference type="GO" id="GO:0005615">
    <property type="term" value="C:extracellular space"/>
    <property type="evidence" value="ECO:0007669"/>
    <property type="project" value="TreeGrafter"/>
</dbReference>
<evidence type="ECO:0000259" key="4">
    <source>
        <dbReference type="PROSITE" id="PS01180"/>
    </source>
</evidence>
<accession>A0A210PLU3</accession>
<keyword evidence="3" id="KW-0732">Signal</keyword>
<dbReference type="SUPFAM" id="SSF49854">
    <property type="entry name" value="Spermadhesin, CUB domain"/>
    <property type="match status" value="2"/>
</dbReference>
<dbReference type="SMART" id="SM00042">
    <property type="entry name" value="CUB"/>
    <property type="match status" value="1"/>
</dbReference>
<proteinExistence type="predicted"/>
<dbReference type="PANTHER" id="PTHR24255">
    <property type="entry name" value="COMPLEMENT COMPONENT 1, S SUBCOMPONENT-RELATED"/>
    <property type="match status" value="1"/>
</dbReference>
<feature type="domain" description="CUB" evidence="4">
    <location>
        <begin position="10"/>
        <end position="131"/>
    </location>
</feature>
<dbReference type="PROSITE" id="PS01180">
    <property type="entry name" value="CUB"/>
    <property type="match status" value="2"/>
</dbReference>
<feature type="chain" id="PRO_5012012999" evidence="3">
    <location>
        <begin position="20"/>
        <end position="422"/>
    </location>
</feature>
<feature type="domain" description="CUB" evidence="4">
    <location>
        <begin position="195"/>
        <end position="333"/>
    </location>
</feature>
<dbReference type="GO" id="GO:0004252">
    <property type="term" value="F:serine-type endopeptidase activity"/>
    <property type="evidence" value="ECO:0007669"/>
    <property type="project" value="TreeGrafter"/>
</dbReference>
<name>A0A210PLU3_MIZYE</name>
<dbReference type="AlphaFoldDB" id="A0A210PLU3"/>
<organism evidence="5 6">
    <name type="scientific">Mizuhopecten yessoensis</name>
    <name type="common">Japanese scallop</name>
    <name type="synonym">Patinopecten yessoensis</name>
    <dbReference type="NCBI Taxonomy" id="6573"/>
    <lineage>
        <taxon>Eukaryota</taxon>
        <taxon>Metazoa</taxon>
        <taxon>Spiralia</taxon>
        <taxon>Lophotrochozoa</taxon>
        <taxon>Mollusca</taxon>
        <taxon>Bivalvia</taxon>
        <taxon>Autobranchia</taxon>
        <taxon>Pteriomorphia</taxon>
        <taxon>Pectinida</taxon>
        <taxon>Pectinoidea</taxon>
        <taxon>Pectinidae</taxon>
        <taxon>Mizuhopecten</taxon>
    </lineage>
</organism>
<dbReference type="PANTHER" id="PTHR24255:SF31">
    <property type="entry name" value="CUBILIN-LIKE PROTEIN"/>
    <property type="match status" value="1"/>
</dbReference>
<evidence type="ECO:0000256" key="3">
    <source>
        <dbReference type="SAM" id="SignalP"/>
    </source>
</evidence>
<comment type="caution">
    <text evidence="2">Lacks conserved residue(s) required for the propagation of feature annotation.</text>
</comment>
<evidence type="ECO:0000256" key="1">
    <source>
        <dbReference type="ARBA" id="ARBA00023157"/>
    </source>
</evidence>
<dbReference type="CDD" id="cd00041">
    <property type="entry name" value="CUB"/>
    <property type="match status" value="1"/>
</dbReference>
<dbReference type="InterPro" id="IPR035914">
    <property type="entry name" value="Sperma_CUB_dom_sf"/>
</dbReference>
<keyword evidence="6" id="KW-1185">Reference proteome</keyword>
<evidence type="ECO:0000313" key="5">
    <source>
        <dbReference type="EMBL" id="OWF37451.1"/>
    </source>
</evidence>
<evidence type="ECO:0000313" key="6">
    <source>
        <dbReference type="Proteomes" id="UP000242188"/>
    </source>
</evidence>
<feature type="signal peptide" evidence="3">
    <location>
        <begin position="1"/>
        <end position="19"/>
    </location>
</feature>
<reference evidence="5 6" key="1">
    <citation type="journal article" date="2017" name="Nat. Ecol. Evol.">
        <title>Scallop genome provides insights into evolution of bilaterian karyotype and development.</title>
        <authorList>
            <person name="Wang S."/>
            <person name="Zhang J."/>
            <person name="Jiao W."/>
            <person name="Li J."/>
            <person name="Xun X."/>
            <person name="Sun Y."/>
            <person name="Guo X."/>
            <person name="Huan P."/>
            <person name="Dong B."/>
            <person name="Zhang L."/>
            <person name="Hu X."/>
            <person name="Sun X."/>
            <person name="Wang J."/>
            <person name="Zhao C."/>
            <person name="Wang Y."/>
            <person name="Wang D."/>
            <person name="Huang X."/>
            <person name="Wang R."/>
            <person name="Lv J."/>
            <person name="Li Y."/>
            <person name="Zhang Z."/>
            <person name="Liu B."/>
            <person name="Lu W."/>
            <person name="Hui Y."/>
            <person name="Liang J."/>
            <person name="Zhou Z."/>
            <person name="Hou R."/>
            <person name="Li X."/>
            <person name="Liu Y."/>
            <person name="Li H."/>
            <person name="Ning X."/>
            <person name="Lin Y."/>
            <person name="Zhao L."/>
            <person name="Xing Q."/>
            <person name="Dou J."/>
            <person name="Li Y."/>
            <person name="Mao J."/>
            <person name="Guo H."/>
            <person name="Dou H."/>
            <person name="Li T."/>
            <person name="Mu C."/>
            <person name="Jiang W."/>
            <person name="Fu Q."/>
            <person name="Fu X."/>
            <person name="Miao Y."/>
            <person name="Liu J."/>
            <person name="Yu Q."/>
            <person name="Li R."/>
            <person name="Liao H."/>
            <person name="Li X."/>
            <person name="Kong Y."/>
            <person name="Jiang Z."/>
            <person name="Chourrout D."/>
            <person name="Li R."/>
            <person name="Bao Z."/>
        </authorList>
    </citation>
    <scope>NUCLEOTIDE SEQUENCE [LARGE SCALE GENOMIC DNA]</scope>
    <source>
        <strain evidence="5 6">PY_sf001</strain>
    </source>
</reference>
<keyword evidence="1" id="KW-1015">Disulfide bond</keyword>
<comment type="caution">
    <text evidence="5">The sequence shown here is derived from an EMBL/GenBank/DDBJ whole genome shotgun (WGS) entry which is preliminary data.</text>
</comment>
<dbReference type="InterPro" id="IPR000859">
    <property type="entry name" value="CUB_dom"/>
</dbReference>
<dbReference type="Proteomes" id="UP000242188">
    <property type="component" value="Unassembled WGS sequence"/>
</dbReference>
<dbReference type="Pfam" id="PF00431">
    <property type="entry name" value="CUB"/>
    <property type="match status" value="1"/>
</dbReference>
<dbReference type="OrthoDB" id="6116165at2759"/>
<dbReference type="EMBL" id="NEDP02005589">
    <property type="protein sequence ID" value="OWF37451.1"/>
    <property type="molecule type" value="Genomic_DNA"/>
</dbReference>
<sequence length="422" mass="47078">MELLIFISLCLMVPVAVYGNGIIMSPNYPNLYPPNVTKTYSIWNVSQSHGDVVSISLQFSYFETEQCSSCSCDRLEIVRGGVTTQTFCGGILPNGDGLVQVGDGTDSVSVRFISNFNVIVKTGFFAKYNIFVVHRASTTTSVATTTRQPCLPVVCPTCHPGEISTYKYYNDPCPAFCVCQASSLPTEPVPIGTVVGRDYPMENNETYVNQGYIRTPSMAHYPGHYPLVYNTDIRIDIGLDHIFKDKYVKLTFLHFDLDHCKYGYDGKTCRCDYLTFNNVQGLANTRLCDGNKITLNQTYNVRPSSRSDRYLEFTFTSDSFLVLTGYVIRYEVEEGNAPTCQGVDQSCNGTQCPLGHRYDFAGCRMCDCITTTIATTTVTTTTPAPTTPVLFKSKLLDRLMGLIHEMTSLYNDIRHSRVLDYA</sequence>
<evidence type="ECO:0000256" key="2">
    <source>
        <dbReference type="PROSITE-ProRule" id="PRU00059"/>
    </source>
</evidence>
<protein>
    <submittedName>
        <fullName evidence="5">Complement C1s-B subcomponent</fullName>
    </submittedName>
</protein>
<dbReference type="Gene3D" id="2.60.120.290">
    <property type="entry name" value="Spermadhesin, CUB domain"/>
    <property type="match status" value="2"/>
</dbReference>